<dbReference type="AlphaFoldDB" id="A0A1L9UXW6"/>
<dbReference type="VEuPathDB" id="FungiDB:ASPBRDRAFT_407946"/>
<evidence type="ECO:0000313" key="2">
    <source>
        <dbReference type="Proteomes" id="UP000184499"/>
    </source>
</evidence>
<dbReference type="GeneID" id="93576918"/>
<dbReference type="EMBL" id="KV878680">
    <property type="protein sequence ID" value="OJJ76399.1"/>
    <property type="molecule type" value="Genomic_DNA"/>
</dbReference>
<sequence length="75" mass="8498">MSQLGLTTRSQTAGILLVSRLLKMLQPLCHGNRSVRRMRSSPPKLQAISQEVEIRPNNLQTRCPCFCHLVTRLRG</sequence>
<name>A0A1L9UXW6_ASPBC</name>
<organism evidence="1 2">
    <name type="scientific">Aspergillus brasiliensis (strain CBS 101740 / IMI 381727 / IBT 21946)</name>
    <dbReference type="NCBI Taxonomy" id="767769"/>
    <lineage>
        <taxon>Eukaryota</taxon>
        <taxon>Fungi</taxon>
        <taxon>Dikarya</taxon>
        <taxon>Ascomycota</taxon>
        <taxon>Pezizomycotina</taxon>
        <taxon>Eurotiomycetes</taxon>
        <taxon>Eurotiomycetidae</taxon>
        <taxon>Eurotiales</taxon>
        <taxon>Aspergillaceae</taxon>
        <taxon>Aspergillus</taxon>
        <taxon>Aspergillus subgen. Circumdati</taxon>
    </lineage>
</organism>
<gene>
    <name evidence="1" type="ORF">ASPBRDRAFT_407946</name>
</gene>
<dbReference type="RefSeq" id="XP_067483646.1">
    <property type="nucleotide sequence ID" value="XM_067624430.1"/>
</dbReference>
<dbReference type="Proteomes" id="UP000184499">
    <property type="component" value="Unassembled WGS sequence"/>
</dbReference>
<evidence type="ECO:0000313" key="1">
    <source>
        <dbReference type="EMBL" id="OJJ76399.1"/>
    </source>
</evidence>
<protein>
    <submittedName>
        <fullName evidence="1">Uncharacterized protein</fullName>
    </submittedName>
</protein>
<proteinExistence type="predicted"/>
<reference evidence="2" key="1">
    <citation type="journal article" date="2017" name="Genome Biol.">
        <title>Comparative genomics reveals high biological diversity and specific adaptations in the industrially and medically important fungal genus Aspergillus.</title>
        <authorList>
            <person name="de Vries R.P."/>
            <person name="Riley R."/>
            <person name="Wiebenga A."/>
            <person name="Aguilar-Osorio G."/>
            <person name="Amillis S."/>
            <person name="Uchima C.A."/>
            <person name="Anderluh G."/>
            <person name="Asadollahi M."/>
            <person name="Askin M."/>
            <person name="Barry K."/>
            <person name="Battaglia E."/>
            <person name="Bayram O."/>
            <person name="Benocci T."/>
            <person name="Braus-Stromeyer S.A."/>
            <person name="Caldana C."/>
            <person name="Canovas D."/>
            <person name="Cerqueira G.C."/>
            <person name="Chen F."/>
            <person name="Chen W."/>
            <person name="Choi C."/>
            <person name="Clum A."/>
            <person name="Dos Santos R.A."/>
            <person name="Damasio A.R."/>
            <person name="Diallinas G."/>
            <person name="Emri T."/>
            <person name="Fekete E."/>
            <person name="Flipphi M."/>
            <person name="Freyberg S."/>
            <person name="Gallo A."/>
            <person name="Gournas C."/>
            <person name="Habgood R."/>
            <person name="Hainaut M."/>
            <person name="Harispe M.L."/>
            <person name="Henrissat B."/>
            <person name="Hilden K.S."/>
            <person name="Hope R."/>
            <person name="Hossain A."/>
            <person name="Karabika E."/>
            <person name="Karaffa L."/>
            <person name="Karanyi Z."/>
            <person name="Krasevec N."/>
            <person name="Kuo A."/>
            <person name="Kusch H."/>
            <person name="LaButti K."/>
            <person name="Lagendijk E.L."/>
            <person name="Lapidus A."/>
            <person name="Levasseur A."/>
            <person name="Lindquist E."/>
            <person name="Lipzen A."/>
            <person name="Logrieco A.F."/>
            <person name="MacCabe A."/>
            <person name="Maekelae M.R."/>
            <person name="Malavazi I."/>
            <person name="Melin P."/>
            <person name="Meyer V."/>
            <person name="Mielnichuk N."/>
            <person name="Miskei M."/>
            <person name="Molnar A.P."/>
            <person name="Mule G."/>
            <person name="Ngan C.Y."/>
            <person name="Orejas M."/>
            <person name="Orosz E."/>
            <person name="Ouedraogo J.P."/>
            <person name="Overkamp K.M."/>
            <person name="Park H.-S."/>
            <person name="Perrone G."/>
            <person name="Piumi F."/>
            <person name="Punt P.J."/>
            <person name="Ram A.F."/>
            <person name="Ramon A."/>
            <person name="Rauscher S."/>
            <person name="Record E."/>
            <person name="Riano-Pachon D.M."/>
            <person name="Robert V."/>
            <person name="Roehrig J."/>
            <person name="Ruller R."/>
            <person name="Salamov A."/>
            <person name="Salih N.S."/>
            <person name="Samson R.A."/>
            <person name="Sandor E."/>
            <person name="Sanguinetti M."/>
            <person name="Schuetze T."/>
            <person name="Sepcic K."/>
            <person name="Shelest E."/>
            <person name="Sherlock G."/>
            <person name="Sophianopoulou V."/>
            <person name="Squina F.M."/>
            <person name="Sun H."/>
            <person name="Susca A."/>
            <person name="Todd R.B."/>
            <person name="Tsang A."/>
            <person name="Unkles S.E."/>
            <person name="van de Wiele N."/>
            <person name="van Rossen-Uffink D."/>
            <person name="Oliveira J.V."/>
            <person name="Vesth T.C."/>
            <person name="Visser J."/>
            <person name="Yu J.-H."/>
            <person name="Zhou M."/>
            <person name="Andersen M.R."/>
            <person name="Archer D.B."/>
            <person name="Baker S.E."/>
            <person name="Benoit I."/>
            <person name="Brakhage A.A."/>
            <person name="Braus G.H."/>
            <person name="Fischer R."/>
            <person name="Frisvad J.C."/>
            <person name="Goldman G.H."/>
            <person name="Houbraken J."/>
            <person name="Oakley B."/>
            <person name="Pocsi I."/>
            <person name="Scazzocchio C."/>
            <person name="Seiboth B."/>
            <person name="vanKuyk P.A."/>
            <person name="Wortman J."/>
            <person name="Dyer P.S."/>
            <person name="Grigoriev I.V."/>
        </authorList>
    </citation>
    <scope>NUCLEOTIDE SEQUENCE [LARGE SCALE GENOMIC DNA]</scope>
    <source>
        <strain evidence="2">CBS 101740 / IMI 381727 / IBT 21946</strain>
    </source>
</reference>
<accession>A0A1L9UXW6</accession>
<keyword evidence="2" id="KW-1185">Reference proteome</keyword>